<keyword evidence="4" id="KW-1185">Reference proteome</keyword>
<sequence length="169" mass="17740">MIKKQCLGLIAALCCSTVFGIHAANAAETGVILKPDQLRVDAFNDAKVVGTVNKNDAVEIVNKKGAWLQIKSNGKTGWVRLLTVKRNNAGSSNVAGMVGVATGRSGTGKVVSTTGIRGLSAEDLKTAQFNESETKKLESYTVNAEEAKQFAASAGLNSRSYPYFTGGAQ</sequence>
<dbReference type="RefSeq" id="WP_306389425.1">
    <property type="nucleotide sequence ID" value="NZ_JAVCAP010000014.1"/>
</dbReference>
<organism evidence="3 4">
    <name type="scientific">Methylophilus aquaticus</name>
    <dbReference type="NCBI Taxonomy" id="1971610"/>
    <lineage>
        <taxon>Bacteria</taxon>
        <taxon>Pseudomonadati</taxon>
        <taxon>Pseudomonadota</taxon>
        <taxon>Betaproteobacteria</taxon>
        <taxon>Nitrosomonadales</taxon>
        <taxon>Methylophilaceae</taxon>
        <taxon>Methylophilus</taxon>
    </lineage>
</organism>
<keyword evidence="1" id="KW-0732">Signal</keyword>
<accession>A0ABT9JT33</accession>
<proteinExistence type="predicted"/>
<dbReference type="SMART" id="SM00287">
    <property type="entry name" value="SH3b"/>
    <property type="match status" value="1"/>
</dbReference>
<dbReference type="InterPro" id="IPR003646">
    <property type="entry name" value="SH3-like_bac-type"/>
</dbReference>
<protein>
    <submittedName>
        <fullName evidence="3">SH3 domain-containing protein</fullName>
    </submittedName>
</protein>
<gene>
    <name evidence="3" type="ORF">Q9291_07605</name>
</gene>
<dbReference type="Gene3D" id="2.30.30.40">
    <property type="entry name" value="SH3 Domains"/>
    <property type="match status" value="1"/>
</dbReference>
<evidence type="ECO:0000256" key="1">
    <source>
        <dbReference type="SAM" id="SignalP"/>
    </source>
</evidence>
<comment type="caution">
    <text evidence="3">The sequence shown here is derived from an EMBL/GenBank/DDBJ whole genome shotgun (WGS) entry which is preliminary data.</text>
</comment>
<evidence type="ECO:0000313" key="3">
    <source>
        <dbReference type="EMBL" id="MDP8567712.1"/>
    </source>
</evidence>
<feature type="signal peptide" evidence="1">
    <location>
        <begin position="1"/>
        <end position="26"/>
    </location>
</feature>
<evidence type="ECO:0000259" key="2">
    <source>
        <dbReference type="SMART" id="SM00287"/>
    </source>
</evidence>
<dbReference type="EMBL" id="JAVCAP010000014">
    <property type="protein sequence ID" value="MDP8567712.1"/>
    <property type="molecule type" value="Genomic_DNA"/>
</dbReference>
<evidence type="ECO:0000313" key="4">
    <source>
        <dbReference type="Proteomes" id="UP001225906"/>
    </source>
</evidence>
<feature type="chain" id="PRO_5045842082" evidence="1">
    <location>
        <begin position="27"/>
        <end position="169"/>
    </location>
</feature>
<feature type="domain" description="SH3b" evidence="2">
    <location>
        <begin position="27"/>
        <end position="85"/>
    </location>
</feature>
<dbReference type="Proteomes" id="UP001225906">
    <property type="component" value="Unassembled WGS sequence"/>
</dbReference>
<dbReference type="Pfam" id="PF08239">
    <property type="entry name" value="SH3_3"/>
    <property type="match status" value="1"/>
</dbReference>
<reference evidence="4" key="1">
    <citation type="journal article" date="2019" name="Int. J. Syst. Evol. Microbiol.">
        <title>The Global Catalogue of Microorganisms (GCM) 10K type strain sequencing project: providing services to taxonomists for standard genome sequencing and annotation.</title>
        <authorList>
            <consortium name="The Broad Institute Genomics Platform"/>
            <consortium name="The Broad Institute Genome Sequencing Center for Infectious Disease"/>
            <person name="Wu L."/>
            <person name="Ma J."/>
        </authorList>
    </citation>
    <scope>NUCLEOTIDE SEQUENCE [LARGE SCALE GENOMIC DNA]</scope>
    <source>
        <strain evidence="4">VKM B-3159</strain>
    </source>
</reference>
<name>A0ABT9JT33_9PROT</name>